<dbReference type="Proteomes" id="UP001595457">
    <property type="component" value="Unassembled WGS sequence"/>
</dbReference>
<gene>
    <name evidence="2" type="ORF">ACFOJE_13640</name>
</gene>
<sequence length="815" mass="91492">MSRKNALLRLASEQGQLTQVIESILDTMGAHPDLIDLPRMVTGLLRALRAAGIGNPIWFKGCDPVVWREACEWLIELRLQPRASSLLGEQFWLGEAAPSRNPVLNKGVKQFGFPYAALWHVPSDTENTQDYERLLAQLLVATQQQGSDHLYQQRYAVFLDLRRLCTLRYCAIPPELNVWGTAESFLAGSRLFSPSESRSEDAELFAAISRLVRYSHGEEPLTRPGGGGSRGRRPKQGQPELTYFISEDPRGFVLGDPDDPDQLPGRYNILTESTDSHEGELAPDELSPSVEIWVLDDDGSERPYVADKLSRQGIEAHIVRSRQLLPFAYSQFTLAELRDLLFGASDLFEACQQELLHARDPARVQLRIEAILLLHISLWLGQATVQIVQLTVMDNEDKDVDGLALIRGEPAQFSMIVRRPELAGDDRWQATAGIRPSLLRILLPDLAGSSSLIDALLRAFPRSSSQIFTYQTSELEAEAKAVLAELGKSNPRFTLTKVRNYLFHQLVSDTHDVAAASMLSGVSVPSAQTPRYYLQLDTNHLRRIYVDSLQLVLQQVYACAGLAYEPVGIKQVQRGAVGATHCLLPETIAANVSALAGVLRKKPTGRLSEMLTWHNYYTLWVVQMFMLSTGCRAIRNPLRYIDEFEPALGMGAMSDKDSDDRHMSRLVCMPPMLQRQLAQYRMHCEAITRQMIGYLPRDDGSNGWSRGFFLSLSDSGIRRVEIRPATIRQQMEQVVGYTPNRINAYRKFLRTELSERGCPAEAMSAFMGHWLRGEEPQDTYSSFCPATYARVIDEWVTPLLKELGWCALGSPWGVE</sequence>
<organism evidence="2 3">
    <name type="scientific">Azotobacter bryophylli</name>
    <dbReference type="NCBI Taxonomy" id="1986537"/>
    <lineage>
        <taxon>Bacteria</taxon>
        <taxon>Pseudomonadati</taxon>
        <taxon>Pseudomonadota</taxon>
        <taxon>Gammaproteobacteria</taxon>
        <taxon>Pseudomonadales</taxon>
        <taxon>Pseudomonadaceae</taxon>
        <taxon>Azotobacter</taxon>
    </lineage>
</organism>
<keyword evidence="3" id="KW-1185">Reference proteome</keyword>
<evidence type="ECO:0000313" key="2">
    <source>
        <dbReference type="EMBL" id="MFC2973252.1"/>
    </source>
</evidence>
<protein>
    <recommendedName>
        <fullName evidence="4">Site-specific integrase</fullName>
    </recommendedName>
</protein>
<dbReference type="EMBL" id="JBHRSJ010000029">
    <property type="protein sequence ID" value="MFC2973252.1"/>
    <property type="molecule type" value="Genomic_DNA"/>
</dbReference>
<comment type="caution">
    <text evidence="2">The sequence shown here is derived from an EMBL/GenBank/DDBJ whole genome shotgun (WGS) entry which is preliminary data.</text>
</comment>
<evidence type="ECO:0000313" key="3">
    <source>
        <dbReference type="Proteomes" id="UP001595457"/>
    </source>
</evidence>
<name>A0ABV7AXJ2_9GAMM</name>
<evidence type="ECO:0000256" key="1">
    <source>
        <dbReference type="SAM" id="MobiDB-lite"/>
    </source>
</evidence>
<reference evidence="3" key="1">
    <citation type="journal article" date="2019" name="Int. J. Syst. Evol. Microbiol.">
        <title>The Global Catalogue of Microorganisms (GCM) 10K type strain sequencing project: providing services to taxonomists for standard genome sequencing and annotation.</title>
        <authorList>
            <consortium name="The Broad Institute Genomics Platform"/>
            <consortium name="The Broad Institute Genome Sequencing Center for Infectious Disease"/>
            <person name="Wu L."/>
            <person name="Ma J."/>
        </authorList>
    </citation>
    <scope>NUCLEOTIDE SEQUENCE [LARGE SCALE GENOMIC DNA]</scope>
    <source>
        <strain evidence="3">KCTC 62195</strain>
    </source>
</reference>
<proteinExistence type="predicted"/>
<accession>A0ABV7AXJ2</accession>
<dbReference type="RefSeq" id="WP_377814935.1">
    <property type="nucleotide sequence ID" value="NZ_JBHRSJ010000029.1"/>
</dbReference>
<evidence type="ECO:0008006" key="4">
    <source>
        <dbReference type="Google" id="ProtNLM"/>
    </source>
</evidence>
<feature type="region of interest" description="Disordered" evidence="1">
    <location>
        <begin position="217"/>
        <end position="237"/>
    </location>
</feature>